<dbReference type="EC" id="1.13.12.19" evidence="4"/>
<evidence type="ECO:0000256" key="7">
    <source>
        <dbReference type="ARBA" id="ARBA00031011"/>
    </source>
</evidence>
<evidence type="ECO:0000256" key="11">
    <source>
        <dbReference type="RuleBase" id="RU003682"/>
    </source>
</evidence>
<evidence type="ECO:0000256" key="6">
    <source>
        <dbReference type="ARBA" id="ARBA00022666"/>
    </source>
</evidence>
<protein>
    <recommendedName>
        <fullName evidence="5">2-oxoglutarate-dependent ethylene/succinate-forming enzyme</fullName>
        <ecNumber evidence="4">1.13.12.19</ecNumber>
        <ecNumber evidence="3">1.14.20.7</ecNumber>
    </recommendedName>
    <alternativeName>
        <fullName evidence="7">2-oxoglutarate dioxygenase (ethylene-forming)</fullName>
    </alternativeName>
    <alternativeName>
        <fullName evidence="8">2-oxoglutarate/L-arginine monooxygenase/decarboxylase (succinate-forming)</fullName>
    </alternativeName>
</protein>
<proteinExistence type="inferred from homology"/>
<evidence type="ECO:0000256" key="3">
    <source>
        <dbReference type="ARBA" id="ARBA00012293"/>
    </source>
</evidence>
<keyword evidence="6" id="KW-0266">Ethylene biosynthesis</keyword>
<dbReference type="RefSeq" id="WP_160142355.1">
    <property type="nucleotide sequence ID" value="NZ_UWPJ01000029.1"/>
</dbReference>
<dbReference type="Proteomes" id="UP000277294">
    <property type="component" value="Unassembled WGS sequence"/>
</dbReference>
<evidence type="ECO:0000256" key="10">
    <source>
        <dbReference type="ARBA" id="ARBA00049359"/>
    </source>
</evidence>
<comment type="similarity">
    <text evidence="11">Belongs to the iron/ascorbate-dependent oxidoreductase family.</text>
</comment>
<reference evidence="13 14" key="1">
    <citation type="submission" date="2018-10" db="EMBL/GenBank/DDBJ databases">
        <authorList>
            <person name="Criscuolo A."/>
        </authorList>
    </citation>
    <scope>NUCLEOTIDE SEQUENCE [LARGE SCALE GENOMIC DNA]</scope>
    <source>
        <strain evidence="13">DnA1</strain>
    </source>
</reference>
<organism evidence="13 14">
    <name type="scientific">Pigmentiphaga humi</name>
    <dbReference type="NCBI Taxonomy" id="2478468"/>
    <lineage>
        <taxon>Bacteria</taxon>
        <taxon>Pseudomonadati</taxon>
        <taxon>Pseudomonadota</taxon>
        <taxon>Betaproteobacteria</taxon>
        <taxon>Burkholderiales</taxon>
        <taxon>Alcaligenaceae</taxon>
        <taxon>Pigmentiphaga</taxon>
    </lineage>
</organism>
<evidence type="ECO:0000256" key="1">
    <source>
        <dbReference type="ARBA" id="ARBA00001954"/>
    </source>
</evidence>
<evidence type="ECO:0000256" key="2">
    <source>
        <dbReference type="ARBA" id="ARBA00004767"/>
    </source>
</evidence>
<evidence type="ECO:0000313" key="13">
    <source>
        <dbReference type="EMBL" id="VCU71715.1"/>
    </source>
</evidence>
<comment type="pathway">
    <text evidence="2">Alkene biosynthesis; ethylene biosynthesis via 2-oxoglutarate.</text>
</comment>
<comment type="catalytic activity">
    <reaction evidence="9">
        <text>2-oxoglutarate + O2 + 2 H(+) = ethene + 3 CO2 + H2O</text>
        <dbReference type="Rhea" id="RHEA:31523"/>
        <dbReference type="ChEBI" id="CHEBI:15377"/>
        <dbReference type="ChEBI" id="CHEBI:15378"/>
        <dbReference type="ChEBI" id="CHEBI:15379"/>
        <dbReference type="ChEBI" id="CHEBI:16526"/>
        <dbReference type="ChEBI" id="CHEBI:16810"/>
        <dbReference type="ChEBI" id="CHEBI:18153"/>
        <dbReference type="EC" id="1.13.12.19"/>
    </reaction>
</comment>
<evidence type="ECO:0000256" key="4">
    <source>
        <dbReference type="ARBA" id="ARBA00012531"/>
    </source>
</evidence>
<dbReference type="GO" id="GO:0102276">
    <property type="term" value="F:2-oxoglutarate oxygenase/decarboxylase (ethylene-forming) activity"/>
    <property type="evidence" value="ECO:0007669"/>
    <property type="project" value="UniProtKB-EC"/>
</dbReference>
<name>A0A3P4B996_9BURK</name>
<evidence type="ECO:0000256" key="5">
    <source>
        <dbReference type="ARBA" id="ARBA00019045"/>
    </source>
</evidence>
<dbReference type="EMBL" id="UWPJ01000029">
    <property type="protein sequence ID" value="VCU71715.1"/>
    <property type="molecule type" value="Genomic_DNA"/>
</dbReference>
<dbReference type="SUPFAM" id="SSF51197">
    <property type="entry name" value="Clavaminate synthase-like"/>
    <property type="match status" value="1"/>
</dbReference>
<sequence>MALPEFKKVFAHEVPVIDLSVLQSGDPAAYRDIAHRIAEASHSIGFFYVVNHGMPASRIDAMFDVAKRFFALPLEEKMAIRLALSDKYRGYLPFKMMGADPSLKGNLHEAFQIHTELPPDHPAVLAGKPLHGANQWPASLPELKTEMLAYFRDMSVLSQTFLRMFAVGLDLPPDSFTRYFQSPMMQLRIMHYPPQEPTESGDHLGTRPHTDSGAFTFLAQDEVGGLEILSPAGDWITVPPLRGSFVINIGEMMKIWTDGMYAATPHRVINRYGLERYSMPFFATPDFDAVITPLLSNPDRDKAAEPPKFATSVAGDRPITCGEILTYLYGRIWPSTKVQRVDA</sequence>
<accession>A0A3P4B996</accession>
<keyword evidence="11" id="KW-0408">Iron</keyword>
<dbReference type="InterPro" id="IPR050231">
    <property type="entry name" value="Iron_ascorbate_oxido_reductase"/>
</dbReference>
<evidence type="ECO:0000256" key="9">
    <source>
        <dbReference type="ARBA" id="ARBA00047725"/>
    </source>
</evidence>
<dbReference type="InterPro" id="IPR044861">
    <property type="entry name" value="IPNS-like_FE2OG_OXY"/>
</dbReference>
<dbReference type="InterPro" id="IPR026992">
    <property type="entry name" value="DIOX_N"/>
</dbReference>
<dbReference type="GO" id="GO:0046872">
    <property type="term" value="F:metal ion binding"/>
    <property type="evidence" value="ECO:0007669"/>
    <property type="project" value="UniProtKB-KW"/>
</dbReference>
<evidence type="ECO:0000256" key="8">
    <source>
        <dbReference type="ARBA" id="ARBA00031282"/>
    </source>
</evidence>
<dbReference type="InterPro" id="IPR005123">
    <property type="entry name" value="Oxoglu/Fe-dep_dioxygenase_dom"/>
</dbReference>
<evidence type="ECO:0000259" key="12">
    <source>
        <dbReference type="PROSITE" id="PS51471"/>
    </source>
</evidence>
<keyword evidence="11 13" id="KW-0560">Oxidoreductase</keyword>
<dbReference type="OrthoDB" id="21825at2"/>
<comment type="cofactor">
    <cofactor evidence="1">
        <name>Fe(2+)</name>
        <dbReference type="ChEBI" id="CHEBI:29033"/>
    </cofactor>
</comment>
<dbReference type="Gene3D" id="2.60.120.330">
    <property type="entry name" value="B-lactam Antibiotic, Isopenicillin N Synthase, Chain"/>
    <property type="match status" value="1"/>
</dbReference>
<dbReference type="GO" id="GO:0009693">
    <property type="term" value="P:ethylene biosynthetic process"/>
    <property type="evidence" value="ECO:0007669"/>
    <property type="project" value="UniProtKB-KW"/>
</dbReference>
<keyword evidence="11" id="KW-0479">Metal-binding</keyword>
<dbReference type="InterPro" id="IPR027443">
    <property type="entry name" value="IPNS-like_sf"/>
</dbReference>
<dbReference type="EC" id="1.14.20.7" evidence="3"/>
<dbReference type="PANTHER" id="PTHR47990">
    <property type="entry name" value="2-OXOGLUTARATE (2OG) AND FE(II)-DEPENDENT OXYGENASE SUPERFAMILY PROTEIN-RELATED"/>
    <property type="match status" value="1"/>
</dbReference>
<comment type="catalytic activity">
    <reaction evidence="10">
        <text>L-arginine + 2-oxoglutarate + O2 = guanidine + L-glutamate 5-semialdehyde + succinate + CO2</text>
        <dbReference type="Rhea" id="RHEA:31535"/>
        <dbReference type="ChEBI" id="CHEBI:15379"/>
        <dbReference type="ChEBI" id="CHEBI:16526"/>
        <dbReference type="ChEBI" id="CHEBI:16810"/>
        <dbReference type="ChEBI" id="CHEBI:30031"/>
        <dbReference type="ChEBI" id="CHEBI:30087"/>
        <dbReference type="ChEBI" id="CHEBI:32682"/>
        <dbReference type="ChEBI" id="CHEBI:58066"/>
        <dbReference type="EC" id="1.14.20.7"/>
    </reaction>
</comment>
<dbReference type="PROSITE" id="PS51471">
    <property type="entry name" value="FE2OG_OXY"/>
    <property type="match status" value="1"/>
</dbReference>
<dbReference type="PRINTS" id="PR00682">
    <property type="entry name" value="IPNSYNTHASE"/>
</dbReference>
<feature type="domain" description="Fe2OG dioxygenase" evidence="12">
    <location>
        <begin position="183"/>
        <end position="285"/>
    </location>
</feature>
<dbReference type="AlphaFoldDB" id="A0A3P4B996"/>
<gene>
    <name evidence="13" type="primary">efe_2</name>
    <name evidence="13" type="ORF">PIGHUM_03803</name>
</gene>
<dbReference type="Pfam" id="PF14226">
    <property type="entry name" value="DIOX_N"/>
    <property type="match status" value="1"/>
</dbReference>
<keyword evidence="14" id="KW-1185">Reference proteome</keyword>
<dbReference type="Pfam" id="PF03171">
    <property type="entry name" value="2OG-FeII_Oxy"/>
    <property type="match status" value="1"/>
</dbReference>
<evidence type="ECO:0000313" key="14">
    <source>
        <dbReference type="Proteomes" id="UP000277294"/>
    </source>
</evidence>